<feature type="region of interest" description="Disordered" evidence="3">
    <location>
        <begin position="1558"/>
        <end position="1609"/>
    </location>
</feature>
<accession>A8ZPE1</accession>
<dbReference type="HOGENOM" id="CLU_236686_0_0_3"/>
<name>A8ZPE1_ACAM1</name>
<dbReference type="InterPro" id="IPR050557">
    <property type="entry name" value="RTX_toxin/Mannuronan_C5-epim"/>
</dbReference>
<proteinExistence type="predicted"/>
<dbReference type="Gene3D" id="2.60.40.3440">
    <property type="match status" value="4"/>
</dbReference>
<dbReference type="KEGG" id="amr:AM1_E0108"/>
<dbReference type="PROSITE" id="PS00330">
    <property type="entry name" value="HEMOLYSIN_CALCIUM"/>
    <property type="match status" value="13"/>
</dbReference>
<feature type="domain" description="Cadherin-like" evidence="4">
    <location>
        <begin position="1122"/>
        <end position="1215"/>
    </location>
</feature>
<evidence type="ECO:0000259" key="4">
    <source>
        <dbReference type="Pfam" id="PF17892"/>
    </source>
</evidence>
<gene>
    <name evidence="5" type="ordered locus">AM1_E0108</name>
</gene>
<dbReference type="EMBL" id="CP000842">
    <property type="protein sequence ID" value="ABW32877.1"/>
    <property type="molecule type" value="Genomic_DNA"/>
</dbReference>
<dbReference type="Proteomes" id="UP000000268">
    <property type="component" value="Plasmid pREB5"/>
</dbReference>
<dbReference type="PANTHER" id="PTHR38340">
    <property type="entry name" value="S-LAYER PROTEIN"/>
    <property type="match status" value="1"/>
</dbReference>
<dbReference type="InterPro" id="IPR041690">
    <property type="entry name" value="Cadherin_5"/>
</dbReference>
<keyword evidence="5" id="KW-0614">Plasmid</keyword>
<sequence length="1859" mass="188553">MKSNYQAMGTELSAVVMSETFKRLQSFALDDNFLDKLQLAFGSTFSNDAAADLQQAWADGDYSELPNIEIRVAAEINGANGAFSTDTNTIYLSQELISFNAANPETIVQVLLEEIGHFIDSQLNSVDSPGDEGAIFSALVLGQELSPSALQQLKAEDDTAIINLDGQLIQIEQAEIIGGPGDEVLNGSNGDDTILGGGGDDTINGGAGNDSIDGGTGIDSIDGGSGNDTIVGGGSGFGFGDSINNPIPTDSVNGDEGTDLLIADYSQGVRAIFLTNLLGVPTEVLVEFGVNVTTSGSSALIQDDPPGSFQEFINTEFYSSSEFENFDITGTNLNDSLIGGTNADTLIGGGGDDTIVGSDGNNTIDGGDGNDTIESGAGDDTIDAGDGNDTIESGAGDDTIDAGDGNNTIDGGDGNNNIESGAGDDIISSGAGDDIITSSGGNDTIDAGEGNDTVNAGLASGIADGGEGTDLLVVDFSELNVGITMSSSFITAGSSNFNFVHVNFENFDITGTNQADSINGDASADTLNGGDGDDTLDGFGGNDVIDGGAGDDLLIEADFSSTTDALNIDDTSSKTINTGGLSIANIETIENLLTGSGDDTINYVNFRDYSIDTGAGDDVINTGAGDDVIRAGEGNDTVNAGLGSGTADGGEGTDLLIADFSELNVGITMSSSFITGGNTTFVHANFENFDITGTNQADSINGDASADTLNGGDGDDTLDGFGGNDVIDGGAGDDLLIEADFSSTTDALNIDDTSSKTINTGGLSIANIETIENLLTGSGDDTINYVNFRDYSIDTGAGDDVINTGAGDDVIRAGEGNDTVNAGLGSNTADGGEGTDLLVADFSDLISSGITMSSSFITGGNTTSVNANFENFDITGTNQADSLKGDANADTLNGGDGDDTLDGFGGNDVIDGGAGDDLINLGADTDTDTVTYNLGDGTDTINQFVRGVGGDILSFNGFQGVDVVSFNDRTQFHAQDGASFGEGTLLITLVNTIDFTSDDLGINLTSSDGTQFRFENSNDPPVAVDDAFTIAEDTTTAVLDLLGNDTDLDGDTLSIESIVGIALTPGTAQSIAVTNGTVNVSATGDITFTPDANYNGSVSFDYVVTDGTATDTGTVNITVNPVNDAPIAADDTVTTDEDVAVVIDAALLLGNDTDIDGDTLSIGSVTDPSNGTLVDNNDGTYTYTPDANYTGPDAFTYTISDGNGGTDTATVNITVRSTNDPPVAVDDAVTTDEDVAITGNVLDGSSGGLDTDLDGDTLSVIDNTDPSNGTVSISANGDFTYTPNPDFFGTDSFGYTISDGNGGTSVATVNITVNPVNDAPIAADDTVTTDEDVAVVIDAALLLGNDTDIDGDTLSIDSVTTPSNGTLVDNNDGTYTYTPDANYTGSDAFTYTISDGNGGTDTATVNITVGSTNDIATVTDDSGSVTEDDDPNTLTTSGQVIVTDSDPGEAFATAETLIGTYGTFTVDADGFWNYTADNTQAAIQELGLGESLTETFSVTSLDGTGAGTVTITINGLNELLEGTSQADFLLGTGLADTINGRGGNDTLIGRGDNDILNGDGGRDTLEGRNGDDILNGGSGADSLNGGNGLDTLNGGNGRDTLDGGNNSDILDGGNGADTYLWDAGDDRDIYQDTGTTGTDRITSLVENFNGLTATFDATSGIEVINREGDLAFNIRGAGTVGETWDFTDINLTNATIQGRGGDDNITGSNRADIIEGNRGNDTLNGGSGNDSLLGGGNDDVLTGGDGRDTLVGGSGADSLNGGAGNDLLQGNGGDDTFIFAGDFGRDTVVDFNGNADQIDLSSFAIGISDIDTNGDGVIDSNDANARLVGGNLRLNLASLGGGRITFDSITSIDEANFTL</sequence>
<dbReference type="RefSeq" id="WP_012167975.1">
    <property type="nucleotide sequence ID" value="NC_009930.1"/>
</dbReference>
<dbReference type="PRINTS" id="PR00313">
    <property type="entry name" value="CABNDNGRPT"/>
</dbReference>
<dbReference type="InterPro" id="IPR011049">
    <property type="entry name" value="Serralysin-like_metalloprot_C"/>
</dbReference>
<feature type="region of interest" description="Disordered" evidence="3">
    <location>
        <begin position="393"/>
        <end position="449"/>
    </location>
</feature>
<dbReference type="Pfam" id="PF17963">
    <property type="entry name" value="Big_9"/>
    <property type="match status" value="2"/>
</dbReference>
<dbReference type="InterPro" id="IPR018511">
    <property type="entry name" value="Hemolysin-typ_Ca-bd_CS"/>
</dbReference>
<dbReference type="NCBIfam" id="NF012211">
    <property type="entry name" value="tand_rpt_95"/>
    <property type="match status" value="4"/>
</dbReference>
<dbReference type="SUPFAM" id="SSF51120">
    <property type="entry name" value="beta-Roll"/>
    <property type="match status" value="9"/>
</dbReference>
<keyword evidence="2" id="KW-0964">Secreted</keyword>
<dbReference type="Gene3D" id="2.150.10.10">
    <property type="entry name" value="Serralysin-like metalloprotease, C-terminal"/>
    <property type="match status" value="8"/>
</dbReference>
<dbReference type="OrthoDB" id="581389at2"/>
<dbReference type="PANTHER" id="PTHR38340:SF1">
    <property type="entry name" value="S-LAYER PROTEIN"/>
    <property type="match status" value="1"/>
</dbReference>
<evidence type="ECO:0000313" key="6">
    <source>
        <dbReference type="Proteomes" id="UP000000268"/>
    </source>
</evidence>
<dbReference type="GO" id="GO:0005509">
    <property type="term" value="F:calcium ion binding"/>
    <property type="evidence" value="ECO:0007669"/>
    <property type="project" value="InterPro"/>
</dbReference>
<evidence type="ECO:0000256" key="3">
    <source>
        <dbReference type="SAM" id="MobiDB-lite"/>
    </source>
</evidence>
<organism evidence="5 6">
    <name type="scientific">Acaryochloris marina (strain MBIC 11017)</name>
    <dbReference type="NCBI Taxonomy" id="329726"/>
    <lineage>
        <taxon>Bacteria</taxon>
        <taxon>Bacillati</taxon>
        <taxon>Cyanobacteriota</taxon>
        <taxon>Cyanophyceae</taxon>
        <taxon>Acaryochloridales</taxon>
        <taxon>Acaryochloridaceae</taxon>
        <taxon>Acaryochloris</taxon>
    </lineage>
</organism>
<keyword evidence="6" id="KW-1185">Reference proteome</keyword>
<protein>
    <recommendedName>
        <fullName evidence="4">Cadherin-like domain-containing protein</fullName>
    </recommendedName>
</protein>
<evidence type="ECO:0000256" key="1">
    <source>
        <dbReference type="ARBA" id="ARBA00004613"/>
    </source>
</evidence>
<dbReference type="InterPro" id="IPR010221">
    <property type="entry name" value="VCBS_dom"/>
</dbReference>
<reference evidence="5 6" key="1">
    <citation type="journal article" date="2008" name="Proc. Natl. Acad. Sci. U.S.A.">
        <title>Niche adaptation and genome expansion in the chlorophyll d-producing cyanobacterium Acaryochloris marina.</title>
        <authorList>
            <person name="Swingley W.D."/>
            <person name="Chen M."/>
            <person name="Cheung P.C."/>
            <person name="Conrad A.L."/>
            <person name="Dejesa L.C."/>
            <person name="Hao J."/>
            <person name="Honchak B.M."/>
            <person name="Karbach L.E."/>
            <person name="Kurdoglu A."/>
            <person name="Lahiri S."/>
            <person name="Mastrian S.D."/>
            <person name="Miyashita H."/>
            <person name="Page L."/>
            <person name="Ramakrishna P."/>
            <person name="Satoh S."/>
            <person name="Sattley W.M."/>
            <person name="Shimada Y."/>
            <person name="Taylor H.L."/>
            <person name="Tomo T."/>
            <person name="Tsuchiya T."/>
            <person name="Wang Z.T."/>
            <person name="Raymond J."/>
            <person name="Mimuro M."/>
            <person name="Blankenship R.E."/>
            <person name="Touchman J.W."/>
        </authorList>
    </citation>
    <scope>NUCLEOTIDE SEQUENCE [LARGE SCALE GENOMIC DNA]</scope>
    <source>
        <strain evidence="6">MBIC 11017</strain>
        <plasmid evidence="6">Plasmid pREB5</plasmid>
    </source>
</reference>
<evidence type="ECO:0000313" key="5">
    <source>
        <dbReference type="EMBL" id="ABW32877.1"/>
    </source>
</evidence>
<dbReference type="Pfam" id="PF17892">
    <property type="entry name" value="Cadherin_5"/>
    <property type="match status" value="2"/>
</dbReference>
<dbReference type="GO" id="GO:0005576">
    <property type="term" value="C:extracellular region"/>
    <property type="evidence" value="ECO:0007669"/>
    <property type="project" value="UniProtKB-SubCell"/>
</dbReference>
<dbReference type="InterPro" id="IPR001343">
    <property type="entry name" value="Hemolysn_Ca-bd"/>
</dbReference>
<dbReference type="NCBIfam" id="TIGR01965">
    <property type="entry name" value="VCBS_repeat"/>
    <property type="match status" value="1"/>
</dbReference>
<dbReference type="Pfam" id="PF00353">
    <property type="entry name" value="HemolysinCabind"/>
    <property type="match status" value="13"/>
</dbReference>
<comment type="subcellular location">
    <subcellularLocation>
        <location evidence="1">Secreted</location>
    </subcellularLocation>
</comment>
<evidence type="ECO:0000256" key="2">
    <source>
        <dbReference type="ARBA" id="ARBA00022525"/>
    </source>
</evidence>
<feature type="domain" description="Cadherin-like" evidence="4">
    <location>
        <begin position="1316"/>
        <end position="1409"/>
    </location>
</feature>
<geneLocation type="plasmid" evidence="5 6">
    <name>pREB5</name>
</geneLocation>
<feature type="compositionally biased region" description="Basic and acidic residues" evidence="3">
    <location>
        <begin position="1560"/>
        <end position="1571"/>
    </location>
</feature>
<feature type="compositionally biased region" description="Low complexity" evidence="3">
    <location>
        <begin position="393"/>
        <end position="441"/>
    </location>
</feature>